<sequence length="212" mass="23161">MFSGLIREIGKISSLVGNRLEVLCAYQPRIGDSIAVNGVCLTAIESSPRGFVVELSDTTKSLIALEKFASNAPVHIEPALRADSRLDGHIVQGHIDAIGVIEHITHLPTQSNFFITTSTQSLCAILPKGSISVDGVSLTVVDVAQNGFWLTIIPHTLQNTLFKTYTLAQRVNLETDMFVRNTLAVLKHLDMRGNSGYSRTSWADVDRIQLAF</sequence>
<evidence type="ECO:0000256" key="9">
    <source>
        <dbReference type="NCBIfam" id="TIGR00187"/>
    </source>
</evidence>
<keyword evidence="7" id="KW-0808">Transferase</keyword>
<keyword evidence="8" id="KW-0677">Repeat</keyword>
<evidence type="ECO:0000259" key="11">
    <source>
        <dbReference type="PROSITE" id="PS51177"/>
    </source>
</evidence>
<dbReference type="PANTHER" id="PTHR21098:SF12">
    <property type="entry name" value="RIBOFLAVIN SYNTHASE"/>
    <property type="match status" value="1"/>
</dbReference>
<evidence type="ECO:0000256" key="6">
    <source>
        <dbReference type="ARBA" id="ARBA00022619"/>
    </source>
</evidence>
<evidence type="ECO:0000313" key="13">
    <source>
        <dbReference type="Proteomes" id="UP000256514"/>
    </source>
</evidence>
<accession>A0A3D8ITP3</accession>
<dbReference type="CDD" id="cd00402">
    <property type="entry name" value="Riboflavin_synthase_like"/>
    <property type="match status" value="1"/>
</dbReference>
<dbReference type="AlphaFoldDB" id="A0A3D8ITP3"/>
<evidence type="ECO:0000313" key="12">
    <source>
        <dbReference type="EMBL" id="RDU68275.1"/>
    </source>
</evidence>
<dbReference type="PANTHER" id="PTHR21098">
    <property type="entry name" value="RIBOFLAVIN SYNTHASE ALPHA CHAIN"/>
    <property type="match status" value="1"/>
</dbReference>
<evidence type="ECO:0000256" key="2">
    <source>
        <dbReference type="ARBA" id="ARBA00002803"/>
    </source>
</evidence>
<dbReference type="NCBIfam" id="TIGR00187">
    <property type="entry name" value="ribE"/>
    <property type="match status" value="1"/>
</dbReference>
<evidence type="ECO:0000256" key="5">
    <source>
        <dbReference type="ARBA" id="ARBA00013950"/>
    </source>
</evidence>
<dbReference type="Pfam" id="PF00677">
    <property type="entry name" value="Lum_binding"/>
    <property type="match status" value="2"/>
</dbReference>
<feature type="repeat" description="Lumazine-binding" evidence="10">
    <location>
        <begin position="90"/>
        <end position="186"/>
    </location>
</feature>
<dbReference type="OrthoDB" id="9788537at2"/>
<dbReference type="RefSeq" id="WP_115570237.1">
    <property type="nucleotide sequence ID" value="NZ_NXLT01000001.1"/>
</dbReference>
<feature type="domain" description="Lumazine-binding" evidence="11">
    <location>
        <begin position="1"/>
        <end position="89"/>
    </location>
</feature>
<dbReference type="EC" id="2.5.1.9" evidence="4 9"/>
<evidence type="ECO:0000256" key="4">
    <source>
        <dbReference type="ARBA" id="ARBA00012827"/>
    </source>
</evidence>
<dbReference type="Proteomes" id="UP000256514">
    <property type="component" value="Unassembled WGS sequence"/>
</dbReference>
<comment type="caution">
    <text evidence="12">The sequence shown here is derived from an EMBL/GenBank/DDBJ whole genome shotgun (WGS) entry which is preliminary data.</text>
</comment>
<feature type="domain" description="Lumazine-binding" evidence="11">
    <location>
        <begin position="90"/>
        <end position="186"/>
    </location>
</feature>
<dbReference type="InterPro" id="IPR023366">
    <property type="entry name" value="ATP_synth_asu-like_sf"/>
</dbReference>
<comment type="catalytic activity">
    <reaction evidence="1">
        <text>2 6,7-dimethyl-8-(1-D-ribityl)lumazine + H(+) = 5-amino-6-(D-ribitylamino)uracil + riboflavin</text>
        <dbReference type="Rhea" id="RHEA:20772"/>
        <dbReference type="ChEBI" id="CHEBI:15378"/>
        <dbReference type="ChEBI" id="CHEBI:15934"/>
        <dbReference type="ChEBI" id="CHEBI:57986"/>
        <dbReference type="ChEBI" id="CHEBI:58201"/>
        <dbReference type="EC" id="2.5.1.9"/>
    </reaction>
</comment>
<dbReference type="InterPro" id="IPR017938">
    <property type="entry name" value="Riboflavin_synthase-like_b-brl"/>
</dbReference>
<comment type="pathway">
    <text evidence="3">Cofactor biosynthesis; riboflavin biosynthesis; riboflavin from 2-hydroxy-3-oxobutyl phosphate and 5-amino-6-(D-ribitylamino)uracil: step 2/2.</text>
</comment>
<organism evidence="12 13">
    <name type="scientific">Helicobacter equorum</name>
    <dbReference type="NCBI Taxonomy" id="361872"/>
    <lineage>
        <taxon>Bacteria</taxon>
        <taxon>Pseudomonadati</taxon>
        <taxon>Campylobacterota</taxon>
        <taxon>Epsilonproteobacteria</taxon>
        <taxon>Campylobacterales</taxon>
        <taxon>Helicobacteraceae</taxon>
        <taxon>Helicobacter</taxon>
    </lineage>
</organism>
<dbReference type="PIRSF" id="PIRSF000498">
    <property type="entry name" value="Riboflavin_syn_A"/>
    <property type="match status" value="1"/>
</dbReference>
<protein>
    <recommendedName>
        <fullName evidence="5 9">Riboflavin synthase</fullName>
        <ecNumber evidence="4 9">2.5.1.9</ecNumber>
    </recommendedName>
</protein>
<reference evidence="12 13" key="1">
    <citation type="submission" date="2018-04" db="EMBL/GenBank/DDBJ databases">
        <title>Novel Campyloabacter and Helicobacter Species and Strains.</title>
        <authorList>
            <person name="Mannion A.J."/>
            <person name="Shen Z."/>
            <person name="Fox J.G."/>
        </authorList>
    </citation>
    <scope>NUCLEOTIDE SEQUENCE [LARGE SCALE GENOMIC DNA]</scope>
    <source>
        <strain evidence="12 13">MIT 12-6600</strain>
    </source>
</reference>
<evidence type="ECO:0000256" key="7">
    <source>
        <dbReference type="ARBA" id="ARBA00022679"/>
    </source>
</evidence>
<name>A0A3D8ITP3_9HELI</name>
<dbReference type="GO" id="GO:0009231">
    <property type="term" value="P:riboflavin biosynthetic process"/>
    <property type="evidence" value="ECO:0007669"/>
    <property type="project" value="UniProtKB-KW"/>
</dbReference>
<keyword evidence="6" id="KW-0686">Riboflavin biosynthesis</keyword>
<proteinExistence type="predicted"/>
<comment type="function">
    <text evidence="2">Catalyzes the dismutation of two molecules of 6,7-dimethyl-8-ribityllumazine, resulting in the formation of riboflavin and 5-amino-6-(D-ribitylamino)uracil.</text>
</comment>
<dbReference type="InterPro" id="IPR001783">
    <property type="entry name" value="Lumazine-bd"/>
</dbReference>
<feature type="repeat" description="Lumazine-binding" evidence="10">
    <location>
        <begin position="1"/>
        <end position="89"/>
    </location>
</feature>
<dbReference type="InterPro" id="IPR026017">
    <property type="entry name" value="Lumazine-bd_dom"/>
</dbReference>
<dbReference type="GO" id="GO:0004746">
    <property type="term" value="F:riboflavin synthase activity"/>
    <property type="evidence" value="ECO:0007669"/>
    <property type="project" value="UniProtKB-UniRule"/>
</dbReference>
<dbReference type="EMBL" id="NXLT01000001">
    <property type="protein sequence ID" value="RDU68275.1"/>
    <property type="molecule type" value="Genomic_DNA"/>
</dbReference>
<dbReference type="NCBIfam" id="NF006767">
    <property type="entry name" value="PRK09289.1"/>
    <property type="match status" value="1"/>
</dbReference>
<gene>
    <name evidence="12" type="primary">ribE</name>
    <name evidence="12" type="ORF">CQA54_00185</name>
</gene>
<evidence type="ECO:0000256" key="8">
    <source>
        <dbReference type="ARBA" id="ARBA00022737"/>
    </source>
</evidence>
<dbReference type="Gene3D" id="2.40.30.20">
    <property type="match status" value="2"/>
</dbReference>
<keyword evidence="13" id="KW-1185">Reference proteome</keyword>
<dbReference type="PROSITE" id="PS51177">
    <property type="entry name" value="LUMAZINE_BIND"/>
    <property type="match status" value="2"/>
</dbReference>
<evidence type="ECO:0000256" key="3">
    <source>
        <dbReference type="ARBA" id="ARBA00004887"/>
    </source>
</evidence>
<evidence type="ECO:0000256" key="1">
    <source>
        <dbReference type="ARBA" id="ARBA00000968"/>
    </source>
</evidence>
<dbReference type="SUPFAM" id="SSF63380">
    <property type="entry name" value="Riboflavin synthase domain-like"/>
    <property type="match status" value="2"/>
</dbReference>
<evidence type="ECO:0000256" key="10">
    <source>
        <dbReference type="PROSITE-ProRule" id="PRU00524"/>
    </source>
</evidence>